<keyword evidence="5" id="KW-1185">Reference proteome</keyword>
<dbReference type="AlphaFoldDB" id="D5EFN9"/>
<evidence type="ECO:0000313" key="5">
    <source>
        <dbReference type="Proteomes" id="UP000002366"/>
    </source>
</evidence>
<dbReference type="eggNOG" id="COG1893">
    <property type="taxonomic scope" value="Bacteria"/>
</dbReference>
<dbReference type="InterPro" id="IPR051729">
    <property type="entry name" value="Opine/Lysopine_DH"/>
</dbReference>
<dbReference type="Pfam" id="PF01210">
    <property type="entry name" value="NAD_Gly3P_dh_N"/>
    <property type="match status" value="1"/>
</dbReference>
<dbReference type="GO" id="GO:0051287">
    <property type="term" value="F:NAD binding"/>
    <property type="evidence" value="ECO:0007669"/>
    <property type="project" value="InterPro"/>
</dbReference>
<evidence type="ECO:0000259" key="3">
    <source>
        <dbReference type="Pfam" id="PF02317"/>
    </source>
</evidence>
<dbReference type="InterPro" id="IPR036291">
    <property type="entry name" value="NAD(P)-bd_dom_sf"/>
</dbReference>
<protein>
    <submittedName>
        <fullName evidence="4">NAD/NADP octopine/nopaline dehydrogenase</fullName>
    </submittedName>
</protein>
<organism evidence="4 5">
    <name type="scientific">Aminobacterium colombiense (strain DSM 12261 / ALA-1)</name>
    <dbReference type="NCBI Taxonomy" id="572547"/>
    <lineage>
        <taxon>Bacteria</taxon>
        <taxon>Thermotogati</taxon>
        <taxon>Synergistota</taxon>
        <taxon>Synergistia</taxon>
        <taxon>Synergistales</taxon>
        <taxon>Aminobacteriaceae</taxon>
        <taxon>Aminobacterium</taxon>
    </lineage>
</organism>
<dbReference type="InterPro" id="IPR011128">
    <property type="entry name" value="G3P_DH_NAD-dep_N"/>
</dbReference>
<gene>
    <name evidence="4" type="ordered locus">Amico_1250</name>
</gene>
<dbReference type="InterPro" id="IPR003421">
    <property type="entry name" value="Opine_DH"/>
</dbReference>
<dbReference type="Pfam" id="PF02317">
    <property type="entry name" value="Octopine_DH"/>
    <property type="match status" value="1"/>
</dbReference>
<dbReference type="Proteomes" id="UP000002366">
    <property type="component" value="Chromosome"/>
</dbReference>
<dbReference type="Gene3D" id="1.10.1040.10">
    <property type="entry name" value="N-(1-d-carboxylethyl)-l-norvaline Dehydrogenase, domain 2"/>
    <property type="match status" value="1"/>
</dbReference>
<dbReference type="RefSeq" id="WP_013048634.1">
    <property type="nucleotide sequence ID" value="NC_014011.1"/>
</dbReference>
<dbReference type="InterPro" id="IPR013328">
    <property type="entry name" value="6PGD_dom2"/>
</dbReference>
<feature type="domain" description="Opine dehydrogenase" evidence="3">
    <location>
        <begin position="185"/>
        <end position="330"/>
    </location>
</feature>
<dbReference type="SUPFAM" id="SSF51735">
    <property type="entry name" value="NAD(P)-binding Rossmann-fold domains"/>
    <property type="match status" value="1"/>
</dbReference>
<keyword evidence="1" id="KW-0560">Oxidoreductase</keyword>
<reference evidence="4 5" key="1">
    <citation type="journal article" date="2010" name="Stand. Genomic Sci.">
        <title>Complete genome sequence of Aminobacterium colombiense type strain (ALA-1).</title>
        <authorList>
            <person name="Chertkov O."/>
            <person name="Sikorski J."/>
            <person name="Brambilla E."/>
            <person name="Lapidus A."/>
            <person name="Copeland A."/>
            <person name="Glavina Del Rio T."/>
            <person name="Nolan M."/>
            <person name="Lucas S."/>
            <person name="Tice H."/>
            <person name="Cheng J.F."/>
            <person name="Han C."/>
            <person name="Detter J.C."/>
            <person name="Bruce D."/>
            <person name="Tapia R."/>
            <person name="Goodwin L."/>
            <person name="Pitluck S."/>
            <person name="Liolios K."/>
            <person name="Ivanova N."/>
            <person name="Mavromatis K."/>
            <person name="Ovchinnikova G."/>
            <person name="Pati A."/>
            <person name="Chen A."/>
            <person name="Palaniappan K."/>
            <person name="Land M."/>
            <person name="Hauser L."/>
            <person name="Chang Y.J."/>
            <person name="Jeffries C.D."/>
            <person name="Spring S."/>
            <person name="Rohde M."/>
            <person name="Goker M."/>
            <person name="Bristow J."/>
            <person name="Eisen J.A."/>
            <person name="Markowitz V."/>
            <person name="Hugenholtz P."/>
            <person name="Kyrpides N.C."/>
            <person name="Klenk H.P."/>
        </authorList>
    </citation>
    <scope>NUCLEOTIDE SEQUENCE [LARGE SCALE GENOMIC DNA]</scope>
    <source>
        <strain evidence="5">DSM 12261 / ALA-1</strain>
    </source>
</reference>
<dbReference type="KEGG" id="aco:Amico_1250"/>
<sequence>MTRITVLGAGNGGQALAGDLASQDFEVTLFEHPQLEHKIADLKKSKTITLTGIMEKKGHLANVTTSAEEAIKGADIIYFLAPSFAQKPILESIAPYIEDNQKLVLMPGNFGSLVFRSYLKKIGNTTSLKMAEADTMPYACRLEALGRVNIWGIKQHLSIATLPGNQTETFISQIQQAFPIQLKAAPNVIAIGLYNTNMILHCPTMIMNAGRIESENGNFRFYGDGMTESVCSVMEAMDRERMFIGEALGIDLLSTMDDMKKLYNLEGKTLRETILNNSVYCGHGTDAPTSMNYRYLIEDVPYLLVPVSALAQKLGIAAPTINSIIHLSSVVNGQNYFETGVGLKELGLENVSVEEMRTL</sequence>
<evidence type="ECO:0000259" key="2">
    <source>
        <dbReference type="Pfam" id="PF01210"/>
    </source>
</evidence>
<evidence type="ECO:0000313" key="4">
    <source>
        <dbReference type="EMBL" id="ADE57371.1"/>
    </source>
</evidence>
<dbReference type="PANTHER" id="PTHR38015:SF1">
    <property type="entry name" value="OPINE DEHYDROGENASE DOMAIN-CONTAINING PROTEIN"/>
    <property type="match status" value="1"/>
</dbReference>
<proteinExistence type="predicted"/>
<dbReference type="GO" id="GO:0046168">
    <property type="term" value="P:glycerol-3-phosphate catabolic process"/>
    <property type="evidence" value="ECO:0007669"/>
    <property type="project" value="InterPro"/>
</dbReference>
<dbReference type="SUPFAM" id="SSF48179">
    <property type="entry name" value="6-phosphogluconate dehydrogenase C-terminal domain-like"/>
    <property type="match status" value="1"/>
</dbReference>
<dbReference type="STRING" id="572547.Amico_1250"/>
<dbReference type="EMBL" id="CP001997">
    <property type="protein sequence ID" value="ADE57371.1"/>
    <property type="molecule type" value="Genomic_DNA"/>
</dbReference>
<dbReference type="InterPro" id="IPR008927">
    <property type="entry name" value="6-PGluconate_DH-like_C_sf"/>
</dbReference>
<accession>D5EFN9</accession>
<evidence type="ECO:0000256" key="1">
    <source>
        <dbReference type="ARBA" id="ARBA00023002"/>
    </source>
</evidence>
<dbReference type="HOGENOM" id="CLU_056511_2_0_0"/>
<feature type="domain" description="Glycerol-3-phosphate dehydrogenase NAD-dependent N-terminal" evidence="2">
    <location>
        <begin position="4"/>
        <end position="105"/>
    </location>
</feature>
<name>D5EFN9_AMICL</name>
<dbReference type="GO" id="GO:0016616">
    <property type="term" value="F:oxidoreductase activity, acting on the CH-OH group of donors, NAD or NADP as acceptor"/>
    <property type="evidence" value="ECO:0007669"/>
    <property type="project" value="InterPro"/>
</dbReference>
<dbReference type="Gene3D" id="3.40.50.720">
    <property type="entry name" value="NAD(P)-binding Rossmann-like Domain"/>
    <property type="match status" value="1"/>
</dbReference>
<dbReference type="PANTHER" id="PTHR38015">
    <property type="entry name" value="BLR6086 PROTEIN"/>
    <property type="match status" value="1"/>
</dbReference>